<keyword evidence="1" id="KW-0472">Membrane</keyword>
<dbReference type="Pfam" id="PF11353">
    <property type="entry name" value="DUF3153"/>
    <property type="match status" value="1"/>
</dbReference>
<dbReference type="EMBL" id="JAAHFQ010000162">
    <property type="protein sequence ID" value="NER28034.1"/>
    <property type="molecule type" value="Genomic_DNA"/>
</dbReference>
<feature type="transmembrane region" description="Helical" evidence="1">
    <location>
        <begin position="220"/>
        <end position="245"/>
    </location>
</feature>
<comment type="caution">
    <text evidence="2">The sequence shown here is derived from an EMBL/GenBank/DDBJ whole genome shotgun (WGS) entry which is preliminary data.</text>
</comment>
<accession>A0A6B3ND52</accession>
<organism evidence="2">
    <name type="scientific">Symploca sp. SIO1C4</name>
    <dbReference type="NCBI Taxonomy" id="2607765"/>
    <lineage>
        <taxon>Bacteria</taxon>
        <taxon>Bacillati</taxon>
        <taxon>Cyanobacteriota</taxon>
        <taxon>Cyanophyceae</taxon>
        <taxon>Coleofasciculales</taxon>
        <taxon>Coleofasciculaceae</taxon>
        <taxon>Symploca</taxon>
    </lineage>
</organism>
<gene>
    <name evidence="2" type="ORF">F6J89_10460</name>
</gene>
<protein>
    <submittedName>
        <fullName evidence="2">DUF3153 domain-containing protein</fullName>
    </submittedName>
</protein>
<reference evidence="2" key="1">
    <citation type="submission" date="2019-11" db="EMBL/GenBank/DDBJ databases">
        <title>Genomic insights into an expanded diversity of filamentous marine cyanobacteria reveals the extraordinary biosynthetic potential of Moorea and Okeania.</title>
        <authorList>
            <person name="Ferreira Leao T."/>
            <person name="Wang M."/>
            <person name="Moss N."/>
            <person name="Da Silva R."/>
            <person name="Sanders J."/>
            <person name="Nurk S."/>
            <person name="Gurevich A."/>
            <person name="Humphrey G."/>
            <person name="Reher R."/>
            <person name="Zhu Q."/>
            <person name="Belda-Ferre P."/>
            <person name="Glukhov E."/>
            <person name="Rex R."/>
            <person name="Dorrestein P.C."/>
            <person name="Knight R."/>
            <person name="Pevzner P."/>
            <person name="Gerwick W.H."/>
            <person name="Gerwick L."/>
        </authorList>
    </citation>
    <scope>NUCLEOTIDE SEQUENCE</scope>
    <source>
        <strain evidence="2">SIO1C4</strain>
    </source>
</reference>
<sequence>MFIRLVMERWRFLLLTLLASLLLSGCVEYGLGVNFEGQHRGAIVQHIKLGEQLTRFSDSEAQQWLRSIERRAKQLRGSTRKISEQDIIVTIPFSNGKELASKFDQFFSPVVKKNDRSSADKGENLPSFKSQLNLVQNNFFFWQRNRLNYDLDLRSLGVISARGNVIVSPGSLLDLQFSLETPWGARSIVKADHAISPKIYYGGRQLVWTPQPGQINHMEAVFWLPSPLGVGTFLIVLFILGGFYLKYKTFPWTPTSTT</sequence>
<dbReference type="PROSITE" id="PS51257">
    <property type="entry name" value="PROKAR_LIPOPROTEIN"/>
    <property type="match status" value="1"/>
</dbReference>
<keyword evidence="1" id="KW-0812">Transmembrane</keyword>
<keyword evidence="1" id="KW-1133">Transmembrane helix</keyword>
<dbReference type="AlphaFoldDB" id="A0A6B3ND52"/>
<evidence type="ECO:0000256" key="1">
    <source>
        <dbReference type="SAM" id="Phobius"/>
    </source>
</evidence>
<proteinExistence type="predicted"/>
<dbReference type="InterPro" id="IPR021499">
    <property type="entry name" value="DUF3153"/>
</dbReference>
<evidence type="ECO:0000313" key="2">
    <source>
        <dbReference type="EMBL" id="NER28034.1"/>
    </source>
</evidence>
<name>A0A6B3ND52_9CYAN</name>